<organism evidence="2 3">
    <name type="scientific">Bonamia ostreae</name>
    <dbReference type="NCBI Taxonomy" id="126728"/>
    <lineage>
        <taxon>Eukaryota</taxon>
        <taxon>Sar</taxon>
        <taxon>Rhizaria</taxon>
        <taxon>Endomyxa</taxon>
        <taxon>Ascetosporea</taxon>
        <taxon>Haplosporida</taxon>
        <taxon>Bonamia</taxon>
    </lineage>
</organism>
<dbReference type="InterPro" id="IPR008983">
    <property type="entry name" value="Tumour_necrosis_fac-like_dom"/>
</dbReference>
<dbReference type="Proteomes" id="UP001439008">
    <property type="component" value="Unassembled WGS sequence"/>
</dbReference>
<evidence type="ECO:0000313" key="3">
    <source>
        <dbReference type="Proteomes" id="UP001439008"/>
    </source>
</evidence>
<dbReference type="InterPro" id="IPR001073">
    <property type="entry name" value="C1q_dom"/>
</dbReference>
<accession>A0ABV2ATB5</accession>
<reference evidence="2 3" key="1">
    <citation type="journal article" date="2024" name="BMC Biol.">
        <title>Comparative genomics of Ascetosporea gives new insight into the evolutionary basis for animal parasitism in Rhizaria.</title>
        <authorList>
            <person name="Hiltunen Thoren M."/>
            <person name="Onut-Brannstrom I."/>
            <person name="Alfjorden A."/>
            <person name="Peckova H."/>
            <person name="Swords F."/>
            <person name="Hooper C."/>
            <person name="Holzer A.S."/>
            <person name="Bass D."/>
            <person name="Burki F."/>
        </authorList>
    </citation>
    <scope>NUCLEOTIDE SEQUENCE [LARGE SCALE GENOMIC DNA]</scope>
    <source>
        <strain evidence="2">20-A016</strain>
    </source>
</reference>
<dbReference type="EMBL" id="JBDODL010004029">
    <property type="protein sequence ID" value="MES1922915.1"/>
    <property type="molecule type" value="Genomic_DNA"/>
</dbReference>
<gene>
    <name evidence="2" type="ORF">MHBO_004445</name>
</gene>
<evidence type="ECO:0000259" key="1">
    <source>
        <dbReference type="PROSITE" id="PS50871"/>
    </source>
</evidence>
<dbReference type="Gene3D" id="2.60.120.40">
    <property type="match status" value="1"/>
</dbReference>
<dbReference type="SUPFAM" id="SSF49842">
    <property type="entry name" value="TNF-like"/>
    <property type="match status" value="1"/>
</dbReference>
<keyword evidence="3" id="KW-1185">Reference proteome</keyword>
<sequence length="98" mass="10856">FHATLSSSDTDTINFDEIHINQEHRYDSVQGKFTAPTGGLYVFMTSIIGKNAGDYDFGFRINGNQHFVGCIKTAQNSNLYDNNGIMVARVLQAGDTVY</sequence>
<evidence type="ECO:0000313" key="2">
    <source>
        <dbReference type="EMBL" id="MES1922915.1"/>
    </source>
</evidence>
<comment type="caution">
    <text evidence="2">The sequence shown here is derived from an EMBL/GenBank/DDBJ whole genome shotgun (WGS) entry which is preliminary data.</text>
</comment>
<feature type="domain" description="C1q" evidence="1">
    <location>
        <begin position="1"/>
        <end position="98"/>
    </location>
</feature>
<feature type="non-terminal residue" evidence="2">
    <location>
        <position position="98"/>
    </location>
</feature>
<feature type="non-terminal residue" evidence="2">
    <location>
        <position position="1"/>
    </location>
</feature>
<protein>
    <recommendedName>
        <fullName evidence="1">C1q domain-containing protein</fullName>
    </recommendedName>
</protein>
<name>A0ABV2ATB5_9EUKA</name>
<dbReference type="PROSITE" id="PS50871">
    <property type="entry name" value="C1Q"/>
    <property type="match status" value="1"/>
</dbReference>
<dbReference type="Pfam" id="PF00386">
    <property type="entry name" value="C1q"/>
    <property type="match status" value="1"/>
</dbReference>
<proteinExistence type="predicted"/>